<proteinExistence type="predicted"/>
<reference evidence="1 2" key="1">
    <citation type="submission" date="2018-03" db="EMBL/GenBank/DDBJ databases">
        <title>Genomic Encyclopedia of Type Strains, Phase III (KMG-III): the genomes of soil and plant-associated and newly described type strains.</title>
        <authorList>
            <person name="Whitman W."/>
        </authorList>
    </citation>
    <scope>NUCLEOTIDE SEQUENCE [LARGE SCALE GENOMIC DNA]</scope>
    <source>
        <strain evidence="1 2">CGMCC 1.07653</strain>
    </source>
</reference>
<accession>A0A2P8HBK4</accession>
<dbReference type="Proteomes" id="UP000242310">
    <property type="component" value="Unassembled WGS sequence"/>
</dbReference>
<sequence>MSIATDTACLRALHAAETADDLNDQAQQICKLLVTYIPYVHWSGIWDHYSDSWVSTAGSEEAASTYMGQLTFQIPSEDKSERAILYVRTTEAIAFDTRDLFPLEILAAHIKLPAGE</sequence>
<name>A0A2P8HBK4_9BACI</name>
<dbReference type="RefSeq" id="WP_106589267.1">
    <property type="nucleotide sequence ID" value="NZ_PYAV01000010.1"/>
</dbReference>
<gene>
    <name evidence="1" type="ORF">B0H94_11081</name>
</gene>
<organism evidence="1 2">
    <name type="scientific">Salsuginibacillus halophilus</name>
    <dbReference type="NCBI Taxonomy" id="517424"/>
    <lineage>
        <taxon>Bacteria</taxon>
        <taxon>Bacillati</taxon>
        <taxon>Bacillota</taxon>
        <taxon>Bacilli</taxon>
        <taxon>Bacillales</taxon>
        <taxon>Bacillaceae</taxon>
        <taxon>Salsuginibacillus</taxon>
    </lineage>
</organism>
<dbReference type="AlphaFoldDB" id="A0A2P8HBK4"/>
<evidence type="ECO:0000313" key="1">
    <source>
        <dbReference type="EMBL" id="PSL43605.1"/>
    </source>
</evidence>
<comment type="caution">
    <text evidence="1">The sequence shown here is derived from an EMBL/GenBank/DDBJ whole genome shotgun (WGS) entry which is preliminary data.</text>
</comment>
<dbReference type="OrthoDB" id="2678684at2"/>
<evidence type="ECO:0000313" key="2">
    <source>
        <dbReference type="Proteomes" id="UP000242310"/>
    </source>
</evidence>
<dbReference type="EMBL" id="PYAV01000010">
    <property type="protein sequence ID" value="PSL43605.1"/>
    <property type="molecule type" value="Genomic_DNA"/>
</dbReference>
<protein>
    <submittedName>
        <fullName evidence="1">Uncharacterized protein</fullName>
    </submittedName>
</protein>
<keyword evidence="2" id="KW-1185">Reference proteome</keyword>